<evidence type="ECO:0000313" key="3">
    <source>
        <dbReference type="Proteomes" id="UP001140074"/>
    </source>
</evidence>
<dbReference type="Pfam" id="PF00581">
    <property type="entry name" value="Rhodanese"/>
    <property type="match status" value="1"/>
</dbReference>
<dbReference type="SUPFAM" id="SSF52821">
    <property type="entry name" value="Rhodanese/Cell cycle control phosphatase"/>
    <property type="match status" value="1"/>
</dbReference>
<reference evidence="2" key="1">
    <citation type="submission" date="2022-07" db="EMBL/GenBank/DDBJ databases">
        <title>Phylogenomic reconstructions and comparative analyses of Kickxellomycotina fungi.</title>
        <authorList>
            <person name="Reynolds N.K."/>
            <person name="Stajich J.E."/>
            <person name="Barry K."/>
            <person name="Grigoriev I.V."/>
            <person name="Crous P."/>
            <person name="Smith M.E."/>
        </authorList>
    </citation>
    <scope>NUCLEOTIDE SEQUENCE</scope>
    <source>
        <strain evidence="2">RSA 476</strain>
    </source>
</reference>
<dbReference type="InterPro" id="IPR001763">
    <property type="entry name" value="Rhodanese-like_dom"/>
</dbReference>
<comment type="caution">
    <text evidence="2">The sequence shown here is derived from an EMBL/GenBank/DDBJ whole genome shotgun (WGS) entry which is preliminary data.</text>
</comment>
<dbReference type="Proteomes" id="UP001140074">
    <property type="component" value="Unassembled WGS sequence"/>
</dbReference>
<protein>
    <recommendedName>
        <fullName evidence="1">Rhodanese domain-containing protein</fullName>
    </recommendedName>
</protein>
<accession>A0A9W8INT1</accession>
<organism evidence="2 3">
    <name type="scientific">Coemansia aciculifera</name>
    <dbReference type="NCBI Taxonomy" id="417176"/>
    <lineage>
        <taxon>Eukaryota</taxon>
        <taxon>Fungi</taxon>
        <taxon>Fungi incertae sedis</taxon>
        <taxon>Zoopagomycota</taxon>
        <taxon>Kickxellomycotina</taxon>
        <taxon>Kickxellomycetes</taxon>
        <taxon>Kickxellales</taxon>
        <taxon>Kickxellaceae</taxon>
        <taxon>Coemansia</taxon>
    </lineage>
</organism>
<gene>
    <name evidence="2" type="ORF">GGH94_004277</name>
</gene>
<sequence>MLAENSLSLDQIREIEETGTFNKLKVTLLDVRTSEEVKGGRIDKAVNVPVGELEQDLALAPDLFKKKYGFNLPTHDSKTEALLVYCKSGMRTRRAIDILSKREYKNNLYAYFGGWDEYSNPNTN</sequence>
<dbReference type="PANTHER" id="PTHR44086">
    <property type="entry name" value="THIOSULFATE SULFURTRANSFERASE RDL2, MITOCHONDRIAL-RELATED"/>
    <property type="match status" value="1"/>
</dbReference>
<dbReference type="PANTHER" id="PTHR44086:SF10">
    <property type="entry name" value="THIOSULFATE SULFURTRANSFERASE_RHODANESE-LIKE DOMAIN-CONTAINING PROTEIN 3"/>
    <property type="match status" value="1"/>
</dbReference>
<dbReference type="AlphaFoldDB" id="A0A9W8INT1"/>
<evidence type="ECO:0000313" key="2">
    <source>
        <dbReference type="EMBL" id="KAJ2862419.1"/>
    </source>
</evidence>
<proteinExistence type="predicted"/>
<dbReference type="GO" id="GO:0005739">
    <property type="term" value="C:mitochondrion"/>
    <property type="evidence" value="ECO:0007669"/>
    <property type="project" value="TreeGrafter"/>
</dbReference>
<dbReference type="Gene3D" id="3.40.250.10">
    <property type="entry name" value="Rhodanese-like domain"/>
    <property type="match status" value="1"/>
</dbReference>
<dbReference type="PROSITE" id="PS50206">
    <property type="entry name" value="RHODANESE_3"/>
    <property type="match status" value="1"/>
</dbReference>
<dbReference type="EMBL" id="JANBUY010000169">
    <property type="protein sequence ID" value="KAJ2862419.1"/>
    <property type="molecule type" value="Genomic_DNA"/>
</dbReference>
<name>A0A9W8INT1_9FUNG</name>
<evidence type="ECO:0000259" key="1">
    <source>
        <dbReference type="PROSITE" id="PS50206"/>
    </source>
</evidence>
<dbReference type="SMART" id="SM00450">
    <property type="entry name" value="RHOD"/>
    <property type="match status" value="1"/>
</dbReference>
<dbReference type="InterPro" id="IPR036873">
    <property type="entry name" value="Rhodanese-like_dom_sf"/>
</dbReference>
<dbReference type="GO" id="GO:0004792">
    <property type="term" value="F:thiosulfate-cyanide sulfurtransferase activity"/>
    <property type="evidence" value="ECO:0007669"/>
    <property type="project" value="TreeGrafter"/>
</dbReference>
<feature type="domain" description="Rhodanese" evidence="1">
    <location>
        <begin position="22"/>
        <end position="120"/>
    </location>
</feature>
<keyword evidence="3" id="KW-1185">Reference proteome</keyword>